<reference evidence="1 2" key="1">
    <citation type="submission" date="2019-06" db="EMBL/GenBank/DDBJ databases">
        <title>Sequencing the genomes of 1000 actinobacteria strains.</title>
        <authorList>
            <person name="Klenk H.-P."/>
        </authorList>
    </citation>
    <scope>NUCLEOTIDE SEQUENCE [LARGE SCALE GENOMIC DNA]</scope>
    <source>
        <strain evidence="1 2">DSM 45671</strain>
    </source>
</reference>
<dbReference type="EMBL" id="VIWU01000001">
    <property type="protein sequence ID" value="TWF74984.1"/>
    <property type="molecule type" value="Genomic_DNA"/>
</dbReference>
<evidence type="ECO:0000313" key="2">
    <source>
        <dbReference type="Proteomes" id="UP000321261"/>
    </source>
</evidence>
<name>A0A561SJH7_9PSEU</name>
<dbReference type="SUPFAM" id="SSF52402">
    <property type="entry name" value="Adenine nucleotide alpha hydrolases-like"/>
    <property type="match status" value="1"/>
</dbReference>
<evidence type="ECO:0000313" key="1">
    <source>
        <dbReference type="EMBL" id="TWF74984.1"/>
    </source>
</evidence>
<accession>A0A561SJH7</accession>
<dbReference type="AlphaFoldDB" id="A0A561SJH7"/>
<comment type="caution">
    <text evidence="1">The sequence shown here is derived from an EMBL/GenBank/DDBJ whole genome shotgun (WGS) entry which is preliminary data.</text>
</comment>
<sequence>MCDPDPMRAVEDALGRQEFDEIIVSTLPVRLSRWLHQDLPARLGRKFHLPVTHVAAKDV</sequence>
<dbReference type="Gene3D" id="3.40.50.620">
    <property type="entry name" value="HUPs"/>
    <property type="match status" value="1"/>
</dbReference>
<protein>
    <submittedName>
        <fullName evidence="1">Uncharacterized protein</fullName>
    </submittedName>
</protein>
<organism evidence="1 2">
    <name type="scientific">Pseudonocardia hierapolitana</name>
    <dbReference type="NCBI Taxonomy" id="1128676"/>
    <lineage>
        <taxon>Bacteria</taxon>
        <taxon>Bacillati</taxon>
        <taxon>Actinomycetota</taxon>
        <taxon>Actinomycetes</taxon>
        <taxon>Pseudonocardiales</taxon>
        <taxon>Pseudonocardiaceae</taxon>
        <taxon>Pseudonocardia</taxon>
    </lineage>
</organism>
<dbReference type="Proteomes" id="UP000321261">
    <property type="component" value="Unassembled WGS sequence"/>
</dbReference>
<proteinExistence type="predicted"/>
<dbReference type="InterPro" id="IPR014729">
    <property type="entry name" value="Rossmann-like_a/b/a_fold"/>
</dbReference>
<keyword evidence="2" id="KW-1185">Reference proteome</keyword>
<gene>
    <name evidence="1" type="ORF">FHX44_11868</name>
</gene>